<evidence type="ECO:0000256" key="2">
    <source>
        <dbReference type="ARBA" id="ARBA00022801"/>
    </source>
</evidence>
<dbReference type="GO" id="GO:0005829">
    <property type="term" value="C:cytosol"/>
    <property type="evidence" value="ECO:0007669"/>
    <property type="project" value="TreeGrafter"/>
</dbReference>
<dbReference type="EC" id="3.1.1.29" evidence="1"/>
<dbReference type="OrthoDB" id="1733656at2759"/>
<sequence length="243" mass="25256">MASWAVRSLATPTTAALTSVAIAFVSGVLLGVYSVRGYLIPLSLAEERRRNLTDPVESDASDVDDDTILDHAPNWANGAEADARDGLRQRAVQEKGTSNSSSKAKDGTTPLSPPGNEECKLVLVVRTDLGMTKGKIAAQCGHATLACYKSLRRGAERGGAGGAAASRLLQRWERGGQAKIALQAKGEDTLLTLMGTARSLGVTAEVIADAGRTQIDAGSLTVLGVGPAPKSLVDQVTGHLKLL</sequence>
<feature type="region of interest" description="Disordered" evidence="5">
    <location>
        <begin position="52"/>
        <end position="116"/>
    </location>
</feature>
<dbReference type="GO" id="GO:0004045">
    <property type="term" value="F:peptidyl-tRNA hydrolase activity"/>
    <property type="evidence" value="ECO:0007669"/>
    <property type="project" value="UniProtKB-EC"/>
</dbReference>
<reference evidence="7 8" key="1">
    <citation type="journal article" date="2016" name="Genome Biol. Evol.">
        <title>Divergent and convergent evolution of fungal pathogenicity.</title>
        <authorList>
            <person name="Shang Y."/>
            <person name="Xiao G."/>
            <person name="Zheng P."/>
            <person name="Cen K."/>
            <person name="Zhan S."/>
            <person name="Wang C."/>
        </authorList>
    </citation>
    <scope>NUCLEOTIDE SEQUENCE [LARGE SCALE GENOMIC DNA]</scope>
    <source>
        <strain evidence="7 8">RCEF 264</strain>
    </source>
</reference>
<keyword evidence="8" id="KW-1185">Reference proteome</keyword>
<organism evidence="7 8">
    <name type="scientific">Niveomyces insectorum RCEF 264</name>
    <dbReference type="NCBI Taxonomy" id="1081102"/>
    <lineage>
        <taxon>Eukaryota</taxon>
        <taxon>Fungi</taxon>
        <taxon>Dikarya</taxon>
        <taxon>Ascomycota</taxon>
        <taxon>Pezizomycotina</taxon>
        <taxon>Sordariomycetes</taxon>
        <taxon>Hypocreomycetidae</taxon>
        <taxon>Hypocreales</taxon>
        <taxon>Cordycipitaceae</taxon>
        <taxon>Niveomyces</taxon>
    </lineage>
</organism>
<dbReference type="PANTHER" id="PTHR12649">
    <property type="entry name" value="PEPTIDYL-TRNA HYDROLASE 2"/>
    <property type="match status" value="1"/>
</dbReference>
<dbReference type="Proteomes" id="UP000076874">
    <property type="component" value="Unassembled WGS sequence"/>
</dbReference>
<feature type="transmembrane region" description="Helical" evidence="6">
    <location>
        <begin position="20"/>
        <end position="40"/>
    </location>
</feature>
<dbReference type="Pfam" id="PF01981">
    <property type="entry name" value="PTH2"/>
    <property type="match status" value="1"/>
</dbReference>
<dbReference type="EMBL" id="AZHD01000018">
    <property type="protein sequence ID" value="OAA55926.1"/>
    <property type="molecule type" value="Genomic_DNA"/>
</dbReference>
<evidence type="ECO:0000256" key="4">
    <source>
        <dbReference type="ARBA" id="ARBA00048707"/>
    </source>
</evidence>
<feature type="compositionally biased region" description="Acidic residues" evidence="5">
    <location>
        <begin position="56"/>
        <end position="67"/>
    </location>
</feature>
<dbReference type="PANTHER" id="PTHR12649:SF11">
    <property type="entry name" value="PEPTIDYL-TRNA HYDROLASE 2, MITOCHONDRIAL"/>
    <property type="match status" value="1"/>
</dbReference>
<dbReference type="InterPro" id="IPR002833">
    <property type="entry name" value="PTH2"/>
</dbReference>
<dbReference type="CDD" id="cd02430">
    <property type="entry name" value="PTH2"/>
    <property type="match status" value="1"/>
</dbReference>
<dbReference type="AlphaFoldDB" id="A0A167NU14"/>
<dbReference type="Gene3D" id="3.40.1490.10">
    <property type="entry name" value="Bit1"/>
    <property type="match status" value="1"/>
</dbReference>
<evidence type="ECO:0000256" key="1">
    <source>
        <dbReference type="ARBA" id="ARBA00013260"/>
    </source>
</evidence>
<protein>
    <recommendedName>
        <fullName evidence="1">peptidyl-tRNA hydrolase</fullName>
        <ecNumber evidence="1">3.1.1.29</ecNumber>
    </recommendedName>
</protein>
<dbReference type="InterPro" id="IPR023476">
    <property type="entry name" value="Pep_tRNA_hydro_II_dom_sf"/>
</dbReference>
<evidence type="ECO:0000256" key="6">
    <source>
        <dbReference type="SAM" id="Phobius"/>
    </source>
</evidence>
<dbReference type="SUPFAM" id="SSF102462">
    <property type="entry name" value="Peptidyl-tRNA hydrolase II"/>
    <property type="match status" value="1"/>
</dbReference>
<keyword evidence="6" id="KW-1133">Transmembrane helix</keyword>
<keyword evidence="6" id="KW-0812">Transmembrane</keyword>
<keyword evidence="6" id="KW-0472">Membrane</keyword>
<accession>A0A167NU14</accession>
<dbReference type="FunFam" id="3.40.1490.10:FF:000001">
    <property type="entry name" value="Peptidyl-tRNA hydrolase 2"/>
    <property type="match status" value="1"/>
</dbReference>
<dbReference type="NCBIfam" id="TIGR00283">
    <property type="entry name" value="arch_pth2"/>
    <property type="match status" value="1"/>
</dbReference>
<evidence type="ECO:0000313" key="7">
    <source>
        <dbReference type="EMBL" id="OAA55926.1"/>
    </source>
</evidence>
<dbReference type="STRING" id="1081102.A0A167NU14"/>
<comment type="catalytic activity">
    <reaction evidence="4">
        <text>an N-acyl-L-alpha-aminoacyl-tRNA + H2O = an N-acyl-L-amino acid + a tRNA + H(+)</text>
        <dbReference type="Rhea" id="RHEA:54448"/>
        <dbReference type="Rhea" id="RHEA-COMP:10123"/>
        <dbReference type="Rhea" id="RHEA-COMP:13883"/>
        <dbReference type="ChEBI" id="CHEBI:15377"/>
        <dbReference type="ChEBI" id="CHEBI:15378"/>
        <dbReference type="ChEBI" id="CHEBI:59874"/>
        <dbReference type="ChEBI" id="CHEBI:78442"/>
        <dbReference type="ChEBI" id="CHEBI:138191"/>
        <dbReference type="EC" id="3.1.1.29"/>
    </reaction>
</comment>
<evidence type="ECO:0000313" key="8">
    <source>
        <dbReference type="Proteomes" id="UP000076874"/>
    </source>
</evidence>
<evidence type="ECO:0000256" key="3">
    <source>
        <dbReference type="ARBA" id="ARBA00038050"/>
    </source>
</evidence>
<comment type="similarity">
    <text evidence="3">Belongs to the PTH2 family.</text>
</comment>
<gene>
    <name evidence="7" type="ORF">SPI_08133</name>
</gene>
<comment type="caution">
    <text evidence="7">The sequence shown here is derived from an EMBL/GenBank/DDBJ whole genome shotgun (WGS) entry which is preliminary data.</text>
</comment>
<keyword evidence="2 7" id="KW-0378">Hydrolase</keyword>
<feature type="compositionally biased region" description="Basic and acidic residues" evidence="5">
    <location>
        <begin position="81"/>
        <end position="93"/>
    </location>
</feature>
<proteinExistence type="inferred from homology"/>
<name>A0A167NU14_9HYPO</name>
<evidence type="ECO:0000256" key="5">
    <source>
        <dbReference type="SAM" id="MobiDB-lite"/>
    </source>
</evidence>